<sequence>MVNARRFRLLMDDEDDDVVGLSLMDGAVFTIFAFSSAATSSRSKHSQQTTFAPYPSSPSIEIEHGGIA</sequence>
<evidence type="ECO:0000256" key="1">
    <source>
        <dbReference type="SAM" id="MobiDB-lite"/>
    </source>
</evidence>
<dbReference type="Proteomes" id="UP000887572">
    <property type="component" value="Unplaced"/>
</dbReference>
<protein>
    <submittedName>
        <fullName evidence="3">Uncharacterized protein</fullName>
    </submittedName>
</protein>
<reference evidence="3" key="1">
    <citation type="submission" date="2022-11" db="UniProtKB">
        <authorList>
            <consortium name="WormBaseParasite"/>
        </authorList>
    </citation>
    <scope>IDENTIFICATION</scope>
</reference>
<evidence type="ECO:0000313" key="2">
    <source>
        <dbReference type="Proteomes" id="UP000887572"/>
    </source>
</evidence>
<feature type="region of interest" description="Disordered" evidence="1">
    <location>
        <begin position="39"/>
        <end position="68"/>
    </location>
</feature>
<organism evidence="2 3">
    <name type="scientific">Globodera rostochiensis</name>
    <name type="common">Golden nematode worm</name>
    <name type="synonym">Heterodera rostochiensis</name>
    <dbReference type="NCBI Taxonomy" id="31243"/>
    <lineage>
        <taxon>Eukaryota</taxon>
        <taxon>Metazoa</taxon>
        <taxon>Ecdysozoa</taxon>
        <taxon>Nematoda</taxon>
        <taxon>Chromadorea</taxon>
        <taxon>Rhabditida</taxon>
        <taxon>Tylenchina</taxon>
        <taxon>Tylenchomorpha</taxon>
        <taxon>Tylenchoidea</taxon>
        <taxon>Heteroderidae</taxon>
        <taxon>Heteroderinae</taxon>
        <taxon>Globodera</taxon>
    </lineage>
</organism>
<dbReference type="AlphaFoldDB" id="A0A914HW09"/>
<accession>A0A914HW09</accession>
<proteinExistence type="predicted"/>
<dbReference type="WBParaSite" id="Gr19_v10_g4526.t1">
    <property type="protein sequence ID" value="Gr19_v10_g4526.t1"/>
    <property type="gene ID" value="Gr19_v10_g4526"/>
</dbReference>
<evidence type="ECO:0000313" key="3">
    <source>
        <dbReference type="WBParaSite" id="Gr19_v10_g4526.t1"/>
    </source>
</evidence>
<name>A0A914HW09_GLORO</name>
<keyword evidence="2" id="KW-1185">Reference proteome</keyword>